<name>A0A0P9MSF8_PSESX</name>
<evidence type="ECO:0000313" key="2">
    <source>
        <dbReference type="Proteomes" id="UP000050356"/>
    </source>
</evidence>
<dbReference type="PATRIC" id="fig|264451.4.peg.2435"/>
<accession>A0A0P9MSF8</accession>
<reference evidence="1 2" key="1">
    <citation type="submission" date="2015-09" db="EMBL/GenBank/DDBJ databases">
        <title>Genome announcement of multiple Pseudomonas syringae strains.</title>
        <authorList>
            <person name="Thakur S."/>
            <person name="Wang P.W."/>
            <person name="Gong Y."/>
            <person name="Weir B.S."/>
            <person name="Guttman D.S."/>
        </authorList>
    </citation>
    <scope>NUCLEOTIDE SEQUENCE [LARGE SCALE GENOMIC DNA]</scope>
    <source>
        <strain evidence="1 2">ICMP17524</strain>
    </source>
</reference>
<sequence>MPCTTWLAAVVRAPVSFREKETGAVWRNEVCQEVKLLQCSEEGPSSATVGR</sequence>
<protein>
    <submittedName>
        <fullName evidence="1">Uncharacterized protein</fullName>
    </submittedName>
</protein>
<gene>
    <name evidence="1" type="ORF">ALO50_200017</name>
</gene>
<proteinExistence type="predicted"/>
<dbReference type="AlphaFoldDB" id="A0A0P9MSF8"/>
<organism evidence="1 2">
    <name type="scientific">Pseudomonas syringae pv. cerasicola</name>
    <dbReference type="NCBI Taxonomy" id="264451"/>
    <lineage>
        <taxon>Bacteria</taxon>
        <taxon>Pseudomonadati</taxon>
        <taxon>Pseudomonadota</taxon>
        <taxon>Gammaproteobacteria</taxon>
        <taxon>Pseudomonadales</taxon>
        <taxon>Pseudomonadaceae</taxon>
        <taxon>Pseudomonas</taxon>
        <taxon>Pseudomonas syringae</taxon>
    </lineage>
</organism>
<comment type="caution">
    <text evidence="1">The sequence shown here is derived from an EMBL/GenBank/DDBJ whole genome shotgun (WGS) entry which is preliminary data.</text>
</comment>
<dbReference type="EMBL" id="LJQA01000733">
    <property type="protein sequence ID" value="KPW86965.1"/>
    <property type="molecule type" value="Genomic_DNA"/>
</dbReference>
<dbReference type="Proteomes" id="UP000050356">
    <property type="component" value="Unassembled WGS sequence"/>
</dbReference>
<evidence type="ECO:0000313" key="1">
    <source>
        <dbReference type="EMBL" id="KPW86965.1"/>
    </source>
</evidence>